<dbReference type="InterPro" id="IPR018697">
    <property type="entry name" value="DUF2199"/>
</dbReference>
<dbReference type="RefSeq" id="WP_168624269.1">
    <property type="nucleotide sequence ID" value="NZ_JAAZQQ010000005.1"/>
</dbReference>
<comment type="caution">
    <text evidence="1">The sequence shown here is derived from an EMBL/GenBank/DDBJ whole genome shotgun (WGS) entry which is preliminary data.</text>
</comment>
<name>A0A7X6H340_9RHOB</name>
<sequence length="201" mass="21815">MLKLFRRSKAPKPISEAELARRLTAPGYRCACCGEVWDAANAVRLRPFGWAHPPAPLPDEALDGSGDVVTERYARRGRDLLVRAKLPIPVRGTDEHVFLQVWANLSTGDFARFRSAQGRGDADRLGDLFAWLYSRVPAASGPVLSKGVIVPVAGGGMPVYWITDPKHPLLAAQQDGGLTAPEIAALYEDLGAGELLRHLRA</sequence>
<reference evidence="1 2" key="1">
    <citation type="submission" date="2020-04" db="EMBL/GenBank/DDBJ databases">
        <authorList>
            <person name="Yoon J."/>
        </authorList>
    </citation>
    <scope>NUCLEOTIDE SEQUENCE [LARGE SCALE GENOMIC DNA]</scope>
    <source>
        <strain evidence="1 2">KMU-115</strain>
    </source>
</reference>
<keyword evidence="2" id="KW-1185">Reference proteome</keyword>
<gene>
    <name evidence="1" type="ORF">HCU73_14950</name>
</gene>
<dbReference type="Pfam" id="PF09965">
    <property type="entry name" value="DUF2199"/>
    <property type="match status" value="1"/>
</dbReference>
<dbReference type="AlphaFoldDB" id="A0A7X6H340"/>
<proteinExistence type="predicted"/>
<accession>A0A7X6H340</accession>
<dbReference type="EMBL" id="JAAZQQ010000005">
    <property type="protein sequence ID" value="NKX45892.1"/>
    <property type="molecule type" value="Genomic_DNA"/>
</dbReference>
<evidence type="ECO:0000313" key="2">
    <source>
        <dbReference type="Proteomes" id="UP000526408"/>
    </source>
</evidence>
<evidence type="ECO:0000313" key="1">
    <source>
        <dbReference type="EMBL" id="NKX45892.1"/>
    </source>
</evidence>
<organism evidence="1 2">
    <name type="scientific">Roseicyclus persicicus</name>
    <dbReference type="NCBI Taxonomy" id="2650661"/>
    <lineage>
        <taxon>Bacteria</taxon>
        <taxon>Pseudomonadati</taxon>
        <taxon>Pseudomonadota</taxon>
        <taxon>Alphaproteobacteria</taxon>
        <taxon>Rhodobacterales</taxon>
        <taxon>Roseobacteraceae</taxon>
        <taxon>Roseicyclus</taxon>
    </lineage>
</organism>
<protein>
    <submittedName>
        <fullName evidence="1">DUF2199 domain-containing protein</fullName>
    </submittedName>
</protein>
<dbReference type="Proteomes" id="UP000526408">
    <property type="component" value="Unassembled WGS sequence"/>
</dbReference>